<feature type="binding site" evidence="19">
    <location>
        <position position="157"/>
    </location>
    <ligand>
        <name>a divalent metal cation</name>
        <dbReference type="ChEBI" id="CHEBI:60240"/>
        <label>1</label>
        <note>catalytic</note>
    </ligand>
</feature>
<dbReference type="InterPro" id="IPR006054">
    <property type="entry name" value="DnaQ"/>
</dbReference>
<evidence type="ECO:0000256" key="11">
    <source>
        <dbReference type="ARBA" id="ARBA00022842"/>
    </source>
</evidence>
<keyword evidence="23" id="KW-1185">Reference proteome</keyword>
<dbReference type="GO" id="GO:0003677">
    <property type="term" value="F:DNA binding"/>
    <property type="evidence" value="ECO:0007669"/>
    <property type="project" value="InterPro"/>
</dbReference>
<protein>
    <recommendedName>
        <fullName evidence="3 20">DNA polymerase III subunit epsilon</fullName>
        <ecNumber evidence="2 20">2.7.7.7</ecNumber>
    </recommendedName>
</protein>
<dbReference type="Proteomes" id="UP000271227">
    <property type="component" value="Unassembled WGS sequence"/>
</dbReference>
<dbReference type="CDD" id="cd06131">
    <property type="entry name" value="DNA_pol_III_epsilon_Ecoli_like"/>
    <property type="match status" value="1"/>
</dbReference>
<gene>
    <name evidence="20" type="primary">dnaQ</name>
    <name evidence="22" type="ORF">BXY39_3341</name>
</gene>
<evidence type="ECO:0000313" key="22">
    <source>
        <dbReference type="EMBL" id="RMB01834.1"/>
    </source>
</evidence>
<feature type="binding site" evidence="18">
    <location>
        <position position="7"/>
    </location>
    <ligand>
        <name>substrate</name>
    </ligand>
</feature>
<dbReference type="NCBIfam" id="TIGR01406">
    <property type="entry name" value="dnaQ_proteo"/>
    <property type="match status" value="1"/>
</dbReference>
<dbReference type="InterPro" id="IPR006309">
    <property type="entry name" value="DnaQ_proteo"/>
</dbReference>
<evidence type="ECO:0000256" key="7">
    <source>
        <dbReference type="ARBA" id="ARBA00022722"/>
    </source>
</evidence>
<keyword evidence="8 19" id="KW-0479">Metal-binding</keyword>
<feature type="binding site" evidence="19">
    <location>
        <position position="9"/>
    </location>
    <ligand>
        <name>a divalent metal cation</name>
        <dbReference type="ChEBI" id="CHEBI:60240"/>
        <label>1</label>
        <note>catalytic</note>
    </ligand>
</feature>
<dbReference type="GO" id="GO:0046872">
    <property type="term" value="F:metal ion binding"/>
    <property type="evidence" value="ECO:0007669"/>
    <property type="project" value="UniProtKB-KW"/>
</dbReference>
<feature type="binding site" evidence="18">
    <location>
        <position position="58"/>
    </location>
    <ligand>
        <name>substrate</name>
    </ligand>
</feature>
<feature type="active site" description="Proton acceptor" evidence="17">
    <location>
        <position position="152"/>
    </location>
</feature>
<evidence type="ECO:0000256" key="3">
    <source>
        <dbReference type="ARBA" id="ARBA00020352"/>
    </source>
</evidence>
<proteinExistence type="predicted"/>
<comment type="subunit">
    <text evidence="15 20">DNA polymerase III contains a core (composed of alpha, epsilon and theta chains) that associates with a tau subunit. This core dimerizes to form the POLIII' complex. PolIII' associates with the gamma complex (composed of gamma, delta, delta', psi and chi chains) and with the beta chain to form the complete DNA polymerase III complex.</text>
</comment>
<organism evidence="22 23">
    <name type="scientific">Eilatimonas milleporae</name>
    <dbReference type="NCBI Taxonomy" id="911205"/>
    <lineage>
        <taxon>Bacteria</taxon>
        <taxon>Pseudomonadati</taxon>
        <taxon>Pseudomonadota</taxon>
        <taxon>Alphaproteobacteria</taxon>
        <taxon>Kordiimonadales</taxon>
        <taxon>Kordiimonadaceae</taxon>
        <taxon>Eilatimonas</taxon>
    </lineage>
</organism>
<keyword evidence="9 20" id="KW-0378">Hydrolase</keyword>
<dbReference type="NCBIfam" id="TIGR00573">
    <property type="entry name" value="dnaq"/>
    <property type="match status" value="1"/>
</dbReference>
<comment type="cofactor">
    <cofactor evidence="1 20">
        <name>Mn(2+)</name>
        <dbReference type="ChEBI" id="CHEBI:29035"/>
    </cofactor>
</comment>
<name>A0A3M0BW65_9PROT</name>
<keyword evidence="7 20" id="KW-0540">Nuclease</keyword>
<dbReference type="AlphaFoldDB" id="A0A3M0BW65"/>
<keyword evidence="12 20" id="KW-0239">DNA-directed DNA polymerase</keyword>
<evidence type="ECO:0000313" key="23">
    <source>
        <dbReference type="Proteomes" id="UP000271227"/>
    </source>
</evidence>
<dbReference type="InParanoid" id="A0A3M0BW65"/>
<comment type="cofactor">
    <cofactor evidence="19">
        <name>Mg(2+)</name>
        <dbReference type="ChEBI" id="CHEBI:18420"/>
    </cofactor>
    <cofactor evidence="19">
        <name>Mn(2+)</name>
        <dbReference type="ChEBI" id="CHEBI:29035"/>
    </cofactor>
    <text evidence="19">Binds 2 divalent metal cations. Magnesium or manganese.</text>
</comment>
<feature type="domain" description="Exonuclease" evidence="21">
    <location>
        <begin position="2"/>
        <end position="174"/>
    </location>
</feature>
<evidence type="ECO:0000256" key="9">
    <source>
        <dbReference type="ARBA" id="ARBA00022801"/>
    </source>
</evidence>
<dbReference type="NCBIfam" id="NF004316">
    <property type="entry name" value="PRK05711.1"/>
    <property type="match status" value="1"/>
</dbReference>
<feature type="binding site" evidence="18">
    <location>
        <position position="157"/>
    </location>
    <ligand>
        <name>substrate</name>
    </ligand>
</feature>
<dbReference type="GO" id="GO:0003887">
    <property type="term" value="F:DNA-directed DNA polymerase activity"/>
    <property type="evidence" value="ECO:0007669"/>
    <property type="project" value="UniProtKB-KW"/>
</dbReference>
<dbReference type="EMBL" id="REFR01000015">
    <property type="protein sequence ID" value="RMB01834.1"/>
    <property type="molecule type" value="Genomic_DNA"/>
</dbReference>
<evidence type="ECO:0000256" key="2">
    <source>
        <dbReference type="ARBA" id="ARBA00012417"/>
    </source>
</evidence>
<evidence type="ECO:0000256" key="20">
    <source>
        <dbReference type="RuleBase" id="RU364087"/>
    </source>
</evidence>
<comment type="function">
    <text evidence="14 20">DNA polymerase III is a complex, multichain enzyme responsible for most of the replicative synthesis in bacteria. The epsilon subunit contain the editing function and is a proofreading 3'-5' exonuclease.</text>
</comment>
<comment type="catalytic activity">
    <reaction evidence="16 20">
        <text>DNA(n) + a 2'-deoxyribonucleoside 5'-triphosphate = DNA(n+1) + diphosphate</text>
        <dbReference type="Rhea" id="RHEA:22508"/>
        <dbReference type="Rhea" id="RHEA-COMP:17339"/>
        <dbReference type="Rhea" id="RHEA-COMP:17340"/>
        <dbReference type="ChEBI" id="CHEBI:33019"/>
        <dbReference type="ChEBI" id="CHEBI:61560"/>
        <dbReference type="ChEBI" id="CHEBI:173112"/>
        <dbReference type="EC" id="2.7.7.7"/>
    </reaction>
</comment>
<evidence type="ECO:0000256" key="10">
    <source>
        <dbReference type="ARBA" id="ARBA00022839"/>
    </source>
</evidence>
<dbReference type="InterPro" id="IPR012337">
    <property type="entry name" value="RNaseH-like_sf"/>
</dbReference>
<dbReference type="Gene3D" id="3.30.420.10">
    <property type="entry name" value="Ribonuclease H-like superfamily/Ribonuclease H"/>
    <property type="match status" value="1"/>
</dbReference>
<dbReference type="PANTHER" id="PTHR30231:SF41">
    <property type="entry name" value="DNA POLYMERASE III SUBUNIT EPSILON"/>
    <property type="match status" value="1"/>
</dbReference>
<evidence type="ECO:0000256" key="12">
    <source>
        <dbReference type="ARBA" id="ARBA00022932"/>
    </source>
</evidence>
<evidence type="ECO:0000256" key="4">
    <source>
        <dbReference type="ARBA" id="ARBA00022679"/>
    </source>
</evidence>
<evidence type="ECO:0000256" key="15">
    <source>
        <dbReference type="ARBA" id="ARBA00026073"/>
    </source>
</evidence>
<dbReference type="OrthoDB" id="9804290at2"/>
<evidence type="ECO:0000256" key="16">
    <source>
        <dbReference type="ARBA" id="ARBA00049244"/>
    </source>
</evidence>
<dbReference type="FunFam" id="3.30.420.10:FF:000012">
    <property type="entry name" value="DNA polymerase III subunit epsilon"/>
    <property type="match status" value="1"/>
</dbReference>
<dbReference type="GO" id="GO:0005829">
    <property type="term" value="C:cytosol"/>
    <property type="evidence" value="ECO:0007669"/>
    <property type="project" value="TreeGrafter"/>
</dbReference>
<dbReference type="FunCoup" id="A0A3M0BW65">
    <property type="interactions" value="109"/>
</dbReference>
<evidence type="ECO:0000256" key="18">
    <source>
        <dbReference type="PIRSR" id="PIRSR606309-2"/>
    </source>
</evidence>
<evidence type="ECO:0000256" key="17">
    <source>
        <dbReference type="PIRSR" id="PIRSR606309-1"/>
    </source>
</evidence>
<accession>A0A3M0BW65</accession>
<keyword evidence="10 20" id="KW-0269">Exonuclease</keyword>
<keyword evidence="6 20" id="KW-0235">DNA replication</keyword>
<evidence type="ECO:0000259" key="21">
    <source>
        <dbReference type="SMART" id="SM00479"/>
    </source>
</evidence>
<dbReference type="GO" id="GO:0008408">
    <property type="term" value="F:3'-5' exonuclease activity"/>
    <property type="evidence" value="ECO:0007669"/>
    <property type="project" value="TreeGrafter"/>
</dbReference>
<comment type="caution">
    <text evidence="22">The sequence shown here is derived from an EMBL/GenBank/DDBJ whole genome shotgun (WGS) entry which is preliminary data.</text>
</comment>
<dbReference type="PANTHER" id="PTHR30231">
    <property type="entry name" value="DNA POLYMERASE III SUBUNIT EPSILON"/>
    <property type="match status" value="1"/>
</dbReference>
<keyword evidence="13 19" id="KW-0464">Manganese</keyword>
<keyword evidence="11 19" id="KW-0460">Magnesium</keyword>
<keyword evidence="4 20" id="KW-0808">Transferase</keyword>
<dbReference type="Pfam" id="PF00929">
    <property type="entry name" value="RNase_T"/>
    <property type="match status" value="1"/>
</dbReference>
<sequence>MREILFDTETTGFDPFSGDRVIEIGCVEMINKVLHKDSTFHVYINPERDVPAAAVEVHGLTGDFLADKPVFTDVVDGFLDFVGDDGILVAHNAEFDMKFINFELEKAGYPVLGSDRFVDTLAIARTKYPGQPNSLDALCRRLEIDNSHRSLHGALLDAEILAEVYLELTVGRQAGLDLSLMTGAGAIDVERKSWPKRSFPVSDSERAAHDAFVRNSVENAVWLK</sequence>
<dbReference type="InterPro" id="IPR036397">
    <property type="entry name" value="RNaseH_sf"/>
</dbReference>
<evidence type="ECO:0000256" key="13">
    <source>
        <dbReference type="ARBA" id="ARBA00023211"/>
    </source>
</evidence>
<feature type="binding site" evidence="19">
    <location>
        <position position="7"/>
    </location>
    <ligand>
        <name>a divalent metal cation</name>
        <dbReference type="ChEBI" id="CHEBI:60240"/>
        <label>1</label>
        <note>catalytic</note>
    </ligand>
</feature>
<dbReference type="RefSeq" id="WP_121939990.1">
    <property type="nucleotide sequence ID" value="NZ_REFR01000015.1"/>
</dbReference>
<reference evidence="22 23" key="1">
    <citation type="submission" date="2018-10" db="EMBL/GenBank/DDBJ databases">
        <title>Genomic Encyclopedia of Archaeal and Bacterial Type Strains, Phase II (KMG-II): from individual species to whole genera.</title>
        <authorList>
            <person name="Goeker M."/>
        </authorList>
    </citation>
    <scope>NUCLEOTIDE SEQUENCE [LARGE SCALE GENOMIC DNA]</scope>
    <source>
        <strain evidence="22 23">DSM 25217</strain>
    </source>
</reference>
<evidence type="ECO:0000256" key="14">
    <source>
        <dbReference type="ARBA" id="ARBA00025483"/>
    </source>
</evidence>
<keyword evidence="5 20" id="KW-0548">Nucleotidyltransferase</keyword>
<dbReference type="SMART" id="SM00479">
    <property type="entry name" value="EXOIII"/>
    <property type="match status" value="1"/>
</dbReference>
<dbReference type="GO" id="GO:0045004">
    <property type="term" value="P:DNA replication proofreading"/>
    <property type="evidence" value="ECO:0007669"/>
    <property type="project" value="TreeGrafter"/>
</dbReference>
<evidence type="ECO:0000256" key="8">
    <source>
        <dbReference type="ARBA" id="ARBA00022723"/>
    </source>
</evidence>
<feature type="binding site" evidence="18">
    <location>
        <position position="9"/>
    </location>
    <ligand>
        <name>substrate</name>
    </ligand>
</feature>
<dbReference type="EC" id="2.7.7.7" evidence="2 20"/>
<evidence type="ECO:0000256" key="5">
    <source>
        <dbReference type="ARBA" id="ARBA00022695"/>
    </source>
</evidence>
<evidence type="ECO:0000256" key="19">
    <source>
        <dbReference type="PIRSR" id="PIRSR606309-3"/>
    </source>
</evidence>
<dbReference type="SUPFAM" id="SSF53098">
    <property type="entry name" value="Ribonuclease H-like"/>
    <property type="match status" value="1"/>
</dbReference>
<evidence type="ECO:0000256" key="1">
    <source>
        <dbReference type="ARBA" id="ARBA00001936"/>
    </source>
</evidence>
<evidence type="ECO:0000256" key="6">
    <source>
        <dbReference type="ARBA" id="ARBA00022705"/>
    </source>
</evidence>
<dbReference type="InterPro" id="IPR013520">
    <property type="entry name" value="Ribonucl_H"/>
</dbReference>